<evidence type="ECO:0000259" key="12">
    <source>
        <dbReference type="Pfam" id="PF18039"/>
    </source>
</evidence>
<dbReference type="GO" id="GO:0003729">
    <property type="term" value="F:mRNA binding"/>
    <property type="evidence" value="ECO:0007669"/>
    <property type="project" value="TreeGrafter"/>
</dbReference>
<evidence type="ECO:0000313" key="14">
    <source>
        <dbReference type="Proteomes" id="UP000472263"/>
    </source>
</evidence>
<evidence type="ECO:0000256" key="5">
    <source>
        <dbReference type="ARBA" id="ARBA00022759"/>
    </source>
</evidence>
<evidence type="ECO:0000259" key="11">
    <source>
        <dbReference type="Pfam" id="PF11977"/>
    </source>
</evidence>
<sequence>MDHQKHTKVERFLKLGYSRSDILRVLDSLRHDAQTNDILEELIKTCHTRSYSNKSASAVSTASPKLVPRGCSVPQPGQSTSPALSRPSSSTDREPVADFRPVVIDGSNVAMSHGDKKVFSCQGLQLAVKWFWDKGLRDITVFVPLWRKEQPRPEAPITGERTRGQ</sequence>
<feature type="compositionally biased region" description="Low complexity" evidence="10">
    <location>
        <begin position="79"/>
        <end position="90"/>
    </location>
</feature>
<dbReference type="GO" id="GO:0005634">
    <property type="term" value="C:nucleus"/>
    <property type="evidence" value="ECO:0007669"/>
    <property type="project" value="TreeGrafter"/>
</dbReference>
<reference evidence="13" key="3">
    <citation type="submission" date="2025-09" db="UniProtKB">
        <authorList>
            <consortium name="Ensembl"/>
        </authorList>
    </citation>
    <scope>IDENTIFICATION</scope>
</reference>
<dbReference type="AlphaFoldDB" id="A0A667YIM5"/>
<reference evidence="13" key="2">
    <citation type="submission" date="2025-08" db="UniProtKB">
        <authorList>
            <consortium name="Ensembl"/>
        </authorList>
    </citation>
    <scope>IDENTIFICATION</scope>
</reference>
<dbReference type="InterPro" id="IPR040546">
    <property type="entry name" value="Rege-1_UBA-like"/>
</dbReference>
<dbReference type="GO" id="GO:0008270">
    <property type="term" value="F:zinc ion binding"/>
    <property type="evidence" value="ECO:0007669"/>
    <property type="project" value="UniProtKB-KW"/>
</dbReference>
<evidence type="ECO:0000256" key="1">
    <source>
        <dbReference type="ARBA" id="ARBA00001946"/>
    </source>
</evidence>
<dbReference type="PANTHER" id="PTHR12876:SF11">
    <property type="entry name" value="RIBONUCLEASE ZC3H12D-RELATED"/>
    <property type="match status" value="1"/>
</dbReference>
<dbReference type="GO" id="GO:0036464">
    <property type="term" value="C:cytoplasmic ribonucleoprotein granule"/>
    <property type="evidence" value="ECO:0007669"/>
    <property type="project" value="TreeGrafter"/>
</dbReference>
<keyword evidence="7" id="KW-0378">Hydrolase</keyword>
<keyword evidence="5" id="KW-0255">Endonuclease</keyword>
<dbReference type="InterPro" id="IPR051101">
    <property type="entry name" value="ZC3H12/N4BP1_RNase_Reg"/>
</dbReference>
<keyword evidence="3" id="KW-0540">Nuclease</keyword>
<dbReference type="Pfam" id="PF18039">
    <property type="entry name" value="UBA_6"/>
    <property type="match status" value="1"/>
</dbReference>
<feature type="domain" description="Rege-1 UBA-like" evidence="12">
    <location>
        <begin position="7"/>
        <end position="44"/>
    </location>
</feature>
<evidence type="ECO:0000256" key="4">
    <source>
        <dbReference type="ARBA" id="ARBA00022723"/>
    </source>
</evidence>
<dbReference type="GO" id="GO:0004521">
    <property type="term" value="F:RNA endonuclease activity"/>
    <property type="evidence" value="ECO:0007669"/>
    <property type="project" value="TreeGrafter"/>
</dbReference>
<evidence type="ECO:0000256" key="9">
    <source>
        <dbReference type="ARBA" id="ARBA00022842"/>
    </source>
</evidence>
<evidence type="ECO:0008006" key="15">
    <source>
        <dbReference type="Google" id="ProtNLM"/>
    </source>
</evidence>
<protein>
    <recommendedName>
        <fullName evidence="15">Zinc finger CCCH-type containing 12A</fullName>
    </recommendedName>
</protein>
<dbReference type="Pfam" id="PF11977">
    <property type="entry name" value="RNase_Zc3h12a"/>
    <property type="match status" value="1"/>
</dbReference>
<evidence type="ECO:0000256" key="6">
    <source>
        <dbReference type="ARBA" id="ARBA00022771"/>
    </source>
</evidence>
<keyword evidence="14" id="KW-1185">Reference proteome</keyword>
<evidence type="ECO:0000313" key="13">
    <source>
        <dbReference type="Ensembl" id="ENSMMDP00005021091.1"/>
    </source>
</evidence>
<feature type="domain" description="RNase NYN" evidence="11">
    <location>
        <begin position="100"/>
        <end position="152"/>
    </location>
</feature>
<feature type="region of interest" description="Disordered" evidence="10">
    <location>
        <begin position="57"/>
        <end position="96"/>
    </location>
</feature>
<reference evidence="13" key="1">
    <citation type="submission" date="2019-06" db="EMBL/GenBank/DDBJ databases">
        <authorList>
            <consortium name="Wellcome Sanger Institute Data Sharing"/>
        </authorList>
    </citation>
    <scope>NUCLEOTIDE SEQUENCE [LARGE SCALE GENOMIC DNA]</scope>
</reference>
<evidence type="ECO:0000256" key="3">
    <source>
        <dbReference type="ARBA" id="ARBA00022722"/>
    </source>
</evidence>
<proteinExistence type="inferred from homology"/>
<evidence type="ECO:0000256" key="7">
    <source>
        <dbReference type="ARBA" id="ARBA00022801"/>
    </source>
</evidence>
<accession>A0A667YIM5</accession>
<comment type="cofactor">
    <cofactor evidence="1">
        <name>Mg(2+)</name>
        <dbReference type="ChEBI" id="CHEBI:18420"/>
    </cofactor>
</comment>
<dbReference type="Ensembl" id="ENSMMDT00005021576.1">
    <property type="protein sequence ID" value="ENSMMDP00005021091.1"/>
    <property type="gene ID" value="ENSMMDG00005010337.1"/>
</dbReference>
<keyword evidence="8" id="KW-0862">Zinc</keyword>
<evidence type="ECO:0000256" key="2">
    <source>
        <dbReference type="ARBA" id="ARBA00010922"/>
    </source>
</evidence>
<dbReference type="Proteomes" id="UP000472263">
    <property type="component" value="Chromosome 24"/>
</dbReference>
<dbReference type="PANTHER" id="PTHR12876">
    <property type="entry name" value="N4BP1-RELATED"/>
    <property type="match status" value="1"/>
</dbReference>
<evidence type="ECO:0000256" key="10">
    <source>
        <dbReference type="SAM" id="MobiDB-lite"/>
    </source>
</evidence>
<keyword evidence="6" id="KW-0863">Zinc-finger</keyword>
<organism evidence="13 14">
    <name type="scientific">Myripristis murdjan</name>
    <name type="common">pinecone soldierfish</name>
    <dbReference type="NCBI Taxonomy" id="586833"/>
    <lineage>
        <taxon>Eukaryota</taxon>
        <taxon>Metazoa</taxon>
        <taxon>Chordata</taxon>
        <taxon>Craniata</taxon>
        <taxon>Vertebrata</taxon>
        <taxon>Euteleostomi</taxon>
        <taxon>Actinopterygii</taxon>
        <taxon>Neopterygii</taxon>
        <taxon>Teleostei</taxon>
        <taxon>Neoteleostei</taxon>
        <taxon>Acanthomorphata</taxon>
        <taxon>Holocentriformes</taxon>
        <taxon>Holocentridae</taxon>
        <taxon>Myripristis</taxon>
    </lineage>
</organism>
<dbReference type="InterPro" id="IPR021869">
    <property type="entry name" value="RNase_Zc3h12_NYN"/>
</dbReference>
<dbReference type="Gene3D" id="3.40.50.11980">
    <property type="match status" value="1"/>
</dbReference>
<keyword evidence="4" id="KW-0479">Metal-binding</keyword>
<dbReference type="GeneTree" id="ENSGT00940000155107"/>
<comment type="similarity">
    <text evidence="2">Belongs to the ZC3H12 family.</text>
</comment>
<keyword evidence="9" id="KW-0460">Magnesium</keyword>
<evidence type="ECO:0000256" key="8">
    <source>
        <dbReference type="ARBA" id="ARBA00022833"/>
    </source>
</evidence>
<name>A0A667YIM5_9TELE</name>
<dbReference type="InParanoid" id="A0A667YIM5"/>
<dbReference type="GO" id="GO:0016787">
    <property type="term" value="F:hydrolase activity"/>
    <property type="evidence" value="ECO:0007669"/>
    <property type="project" value="UniProtKB-KW"/>
</dbReference>